<keyword evidence="3" id="KW-0678">Repressor</keyword>
<feature type="compositionally biased region" description="Polar residues" evidence="9">
    <location>
        <begin position="116"/>
        <end position="158"/>
    </location>
</feature>
<feature type="compositionally biased region" description="Basic and acidic residues" evidence="9">
    <location>
        <begin position="218"/>
        <end position="233"/>
    </location>
</feature>
<feature type="region of interest" description="Disordered" evidence="9">
    <location>
        <begin position="50"/>
        <end position="246"/>
    </location>
</feature>
<reference evidence="11" key="1">
    <citation type="journal article" date="2021" name="Sci. Rep.">
        <title>Diploid genomic architecture of Nitzschia inconspicua, an elite biomass production diatom.</title>
        <authorList>
            <person name="Oliver A."/>
            <person name="Podell S."/>
            <person name="Pinowska A."/>
            <person name="Traller J.C."/>
            <person name="Smith S.R."/>
            <person name="McClure R."/>
            <person name="Beliaev A."/>
            <person name="Bohutskyi P."/>
            <person name="Hill E.A."/>
            <person name="Rabines A."/>
            <person name="Zheng H."/>
            <person name="Allen L.Z."/>
            <person name="Kuo A."/>
            <person name="Grigoriev I.V."/>
            <person name="Allen A.E."/>
            <person name="Hazlebeck D."/>
            <person name="Allen E.E."/>
        </authorList>
    </citation>
    <scope>NUCLEOTIDE SEQUENCE</scope>
    <source>
        <strain evidence="11">Hildebrandi</strain>
    </source>
</reference>
<proteinExistence type="predicted"/>
<evidence type="ECO:0000256" key="2">
    <source>
        <dbReference type="ARBA" id="ARBA00012111"/>
    </source>
</evidence>
<dbReference type="Proteomes" id="UP000693970">
    <property type="component" value="Unassembled WGS sequence"/>
</dbReference>
<dbReference type="GO" id="GO:0141221">
    <property type="term" value="F:histone deacetylase activity, hydrolytic mechanism"/>
    <property type="evidence" value="ECO:0007669"/>
    <property type="project" value="UniProtKB-EC"/>
</dbReference>
<keyword evidence="5" id="KW-0156">Chromatin regulator</keyword>
<dbReference type="EC" id="3.5.1.98" evidence="2"/>
<dbReference type="EMBL" id="JAGRRH010000007">
    <property type="protein sequence ID" value="KAG7367466.1"/>
    <property type="molecule type" value="Genomic_DNA"/>
</dbReference>
<feature type="region of interest" description="Disordered" evidence="9">
    <location>
        <begin position="1230"/>
        <end position="1280"/>
    </location>
</feature>
<feature type="compositionally biased region" description="Polar residues" evidence="9">
    <location>
        <begin position="1262"/>
        <end position="1273"/>
    </location>
</feature>
<dbReference type="GO" id="GO:0000118">
    <property type="term" value="C:histone deacetylase complex"/>
    <property type="evidence" value="ECO:0007669"/>
    <property type="project" value="TreeGrafter"/>
</dbReference>
<comment type="subcellular location">
    <subcellularLocation>
        <location evidence="1">Nucleus</location>
    </subcellularLocation>
</comment>
<evidence type="ECO:0000256" key="7">
    <source>
        <dbReference type="ARBA" id="ARBA00023163"/>
    </source>
</evidence>
<feature type="compositionally biased region" description="Basic and acidic residues" evidence="9">
    <location>
        <begin position="59"/>
        <end position="68"/>
    </location>
</feature>
<dbReference type="PANTHER" id="PTHR10625:SF5">
    <property type="entry name" value="HISTONE DEACETYLASE"/>
    <property type="match status" value="1"/>
</dbReference>
<keyword evidence="8" id="KW-0539">Nucleus</keyword>
<dbReference type="GO" id="GO:0040029">
    <property type="term" value="P:epigenetic regulation of gene expression"/>
    <property type="evidence" value="ECO:0007669"/>
    <property type="project" value="TreeGrafter"/>
</dbReference>
<organism evidence="11 12">
    <name type="scientific">Nitzschia inconspicua</name>
    <dbReference type="NCBI Taxonomy" id="303405"/>
    <lineage>
        <taxon>Eukaryota</taxon>
        <taxon>Sar</taxon>
        <taxon>Stramenopiles</taxon>
        <taxon>Ochrophyta</taxon>
        <taxon>Bacillariophyta</taxon>
        <taxon>Bacillariophyceae</taxon>
        <taxon>Bacillariophycidae</taxon>
        <taxon>Bacillariales</taxon>
        <taxon>Bacillariaceae</taxon>
        <taxon>Nitzschia</taxon>
    </lineage>
</organism>
<sequence length="1352" mass="145721">MDPSPLDDGQPNPGAMEVVQQVQDATSDGNAAVVPTTTEAVAAAAAASVVLNPPTKSSPNHDDKEKIDGSVVKRKQQDSDVVKEKPDELAVETPAAKKPKIESTADNAAVVESVGQPETTRVAGTSENFKAQTSTEPEPILSTETTDIAESSSVPKSTSKAEENSNDHITTMNGNSTVHQDGAAPGGLSALENTGSVEGTPSCQAVESSAKNKMGSVDQKDDSEISNVDDKGRQSSNEGEESLGNTITGDVVEHYIKLDPLVSRSRPLKSLSKSELAELEKLFGIDKGINRWDDDWVGVVALAEEDVPNPDAKAGEKSKAKPLATWAERGKKSLKLLFNLLRHVYNHKKTPKQAKKILGNADPSSFTSLNEAIGRLSIDPLVLRQDGWTTTKADQPEGASGGAYRIGEKVIWQGYVAVVIAFVHDPHIGDLFKAMWTEDLSTFDLELEELEDAKRKYNRKQQGKAQAKERKGSKDLGALDARRSVRTASTADFHVKGIEHGIVLATSYAKGARHGVFWPARILHATEVKSSPTKRNNRQKVDVVFLAPYWNSNPLTAASGRRAEAFFDSIAKHGDALFRSGPLFEFESIDANEESIQRYPYDADTGLDIDELRSSFKFSGLPKAVFARFLDSHRLALALKTYSQNEMKSTCASDIDRASADLLEGHPLSALTANFPEAVLHLPFDHILSQLPHPEQEISSLASVQDVTANEEPPLQLGRILDSMKPPMSWGLEGNVRSSTVKESPGVMNSSTPISFDAINGNKEDLHDMDKFLAGLGSLQAVLTGDSRISVMLKGIIEALLSSVPSSAIQQFQNDEKKRKLVSSIYKKWIVVKGQGEELISSLKEEKSLKEWRRFCERIYKCIVSRQNTNGENGSGFSRVITDSRCNLHLTSSECFERPVRLPAAMKAVRQVTGNIQVFDSVDDRFLELAENDIIRRAHQKSYIQRFKKRCLAATQETIIPLTEDSDGNGGEDTKGSKGSWKAAVAAVGAALQGAEMIMNGDCVNVFCPTRPPGHHAGRELHAMKAVSNGFCVLNAVACAALYATAPLSDGGLGLSRVCVIDIDVHHGNGTQDVLCSTYDSRFLYVSIHAGGPHVNGIDLGEVGEQMSHHLGRNPKKGIFPGRCGDTSPHRGVLNIPLGAKVTSHALGTALITRVSPAVEKFAPELIIVSAGFDAHKNDPLNLGGLSADDFGTLTEIICKLAFKSCSGRVLSVLEGGYGVPCCRPQQFPNTDEVTSTTDQGTQKSQGSSQAISGASEGEASNTPPEDVQSSNAPEPGLAGTADATRLLSTAEEPEVPLQCLDLGEELPPNMPDVVSSYALQKRLDRCHAEGFIHCVQEHVSALVRCNNPTNV</sequence>
<dbReference type="GO" id="GO:0005737">
    <property type="term" value="C:cytoplasm"/>
    <property type="evidence" value="ECO:0007669"/>
    <property type="project" value="TreeGrafter"/>
</dbReference>
<feature type="region of interest" description="Disordered" evidence="9">
    <location>
        <begin position="456"/>
        <end position="479"/>
    </location>
</feature>
<evidence type="ECO:0000256" key="5">
    <source>
        <dbReference type="ARBA" id="ARBA00022853"/>
    </source>
</evidence>
<comment type="caution">
    <text evidence="11">The sequence shown here is derived from an EMBL/GenBank/DDBJ whole genome shotgun (WGS) entry which is preliminary data.</text>
</comment>
<keyword evidence="12" id="KW-1185">Reference proteome</keyword>
<gene>
    <name evidence="11" type="ORF">IV203_030137</name>
</gene>
<feature type="compositionally biased region" description="Polar residues" evidence="9">
    <location>
        <begin position="191"/>
        <end position="211"/>
    </location>
</feature>
<evidence type="ECO:0000313" key="11">
    <source>
        <dbReference type="EMBL" id="KAG7367466.1"/>
    </source>
</evidence>
<evidence type="ECO:0000259" key="10">
    <source>
        <dbReference type="Pfam" id="PF00850"/>
    </source>
</evidence>
<evidence type="ECO:0000256" key="4">
    <source>
        <dbReference type="ARBA" id="ARBA00022801"/>
    </source>
</evidence>
<dbReference type="InterPro" id="IPR023801">
    <property type="entry name" value="His_deacetylse_dom"/>
</dbReference>
<protein>
    <recommendedName>
        <fullName evidence="2">histone deacetylase</fullName>
        <ecNumber evidence="2">3.5.1.98</ecNumber>
    </recommendedName>
</protein>
<keyword evidence="4" id="KW-0378">Hydrolase</keyword>
<feature type="compositionally biased region" description="Polar residues" evidence="9">
    <location>
        <begin position="167"/>
        <end position="179"/>
    </location>
</feature>
<evidence type="ECO:0000256" key="8">
    <source>
        <dbReference type="ARBA" id="ARBA00023242"/>
    </source>
</evidence>
<accession>A0A9K3Q1L5</accession>
<feature type="compositionally biased region" description="Polar residues" evidence="9">
    <location>
        <begin position="1230"/>
        <end position="1244"/>
    </location>
</feature>
<feature type="compositionally biased region" description="Basic and acidic residues" evidence="9">
    <location>
        <begin position="75"/>
        <end position="88"/>
    </location>
</feature>
<reference evidence="11" key="2">
    <citation type="submission" date="2021-04" db="EMBL/GenBank/DDBJ databases">
        <authorList>
            <person name="Podell S."/>
        </authorList>
    </citation>
    <scope>NUCLEOTIDE SEQUENCE</scope>
    <source>
        <strain evidence="11">Hildebrandi</strain>
    </source>
</reference>
<evidence type="ECO:0000256" key="6">
    <source>
        <dbReference type="ARBA" id="ARBA00023015"/>
    </source>
</evidence>
<keyword evidence="6" id="KW-0805">Transcription regulation</keyword>
<evidence type="ECO:0000256" key="9">
    <source>
        <dbReference type="SAM" id="MobiDB-lite"/>
    </source>
</evidence>
<feature type="compositionally biased region" description="Low complexity" evidence="9">
    <location>
        <begin position="1245"/>
        <end position="1261"/>
    </location>
</feature>
<feature type="domain" description="Histone deacetylase" evidence="10">
    <location>
        <begin position="897"/>
        <end position="1220"/>
    </location>
</feature>
<dbReference type="Pfam" id="PF00850">
    <property type="entry name" value="Hist_deacetyl"/>
    <property type="match status" value="1"/>
</dbReference>
<keyword evidence="7" id="KW-0804">Transcription</keyword>
<evidence type="ECO:0000256" key="3">
    <source>
        <dbReference type="ARBA" id="ARBA00022491"/>
    </source>
</evidence>
<evidence type="ECO:0000256" key="1">
    <source>
        <dbReference type="ARBA" id="ARBA00004123"/>
    </source>
</evidence>
<dbReference type="PANTHER" id="PTHR10625">
    <property type="entry name" value="HISTONE DEACETYLASE HDAC1-RELATED"/>
    <property type="match status" value="1"/>
</dbReference>
<evidence type="ECO:0000313" key="12">
    <source>
        <dbReference type="Proteomes" id="UP000693970"/>
    </source>
</evidence>
<dbReference type="OrthoDB" id="424012at2759"/>
<name>A0A9K3Q1L5_9STRA</name>